<keyword evidence="8" id="KW-1185">Reference proteome</keyword>
<dbReference type="InParanoid" id="A0A1B1YS36"/>
<comment type="similarity">
    <text evidence="1">Belongs to the membrane fusion protein (MFP) (TC 8.A.1) family.</text>
</comment>
<evidence type="ECO:0000256" key="3">
    <source>
        <dbReference type="SAM" id="SignalP"/>
    </source>
</evidence>
<dbReference type="Gene3D" id="1.10.287.470">
    <property type="entry name" value="Helix hairpin bin"/>
    <property type="match status" value="1"/>
</dbReference>
<name>A0A1B1YS36_9GAMM</name>
<dbReference type="AlphaFoldDB" id="A0A1B1YS36"/>
<feature type="domain" description="CusB-like beta-barrel" evidence="5">
    <location>
        <begin position="211"/>
        <end position="267"/>
    </location>
</feature>
<dbReference type="GO" id="GO:0015562">
    <property type="term" value="F:efflux transmembrane transporter activity"/>
    <property type="evidence" value="ECO:0007669"/>
    <property type="project" value="TreeGrafter"/>
</dbReference>
<dbReference type="PANTHER" id="PTHR30469:SF15">
    <property type="entry name" value="HLYD FAMILY OF SECRETION PROTEINS"/>
    <property type="match status" value="1"/>
</dbReference>
<evidence type="ECO:0000256" key="1">
    <source>
        <dbReference type="ARBA" id="ARBA00009477"/>
    </source>
</evidence>
<dbReference type="EMBL" id="CP014671">
    <property type="protein sequence ID" value="ANX03545.1"/>
    <property type="molecule type" value="Genomic_DNA"/>
</dbReference>
<keyword evidence="3" id="KW-0732">Signal</keyword>
<dbReference type="Pfam" id="PF25989">
    <property type="entry name" value="YknX_C"/>
    <property type="match status" value="1"/>
</dbReference>
<dbReference type="PANTHER" id="PTHR30469">
    <property type="entry name" value="MULTIDRUG RESISTANCE PROTEIN MDTA"/>
    <property type="match status" value="1"/>
</dbReference>
<accession>A0A1B1YS36</accession>
<dbReference type="InterPro" id="IPR058625">
    <property type="entry name" value="MdtA-like_BSH"/>
</dbReference>
<evidence type="ECO:0000259" key="5">
    <source>
        <dbReference type="Pfam" id="PF25954"/>
    </source>
</evidence>
<keyword evidence="2" id="KW-0175">Coiled coil</keyword>
<dbReference type="PROSITE" id="PS51257">
    <property type="entry name" value="PROKAR_LIPOPROTEIN"/>
    <property type="match status" value="1"/>
</dbReference>
<dbReference type="Gene3D" id="2.40.30.170">
    <property type="match status" value="1"/>
</dbReference>
<dbReference type="InterPro" id="IPR058792">
    <property type="entry name" value="Beta-barrel_RND_2"/>
</dbReference>
<dbReference type="InterPro" id="IPR058637">
    <property type="entry name" value="YknX-like_C"/>
</dbReference>
<dbReference type="NCBIfam" id="TIGR01730">
    <property type="entry name" value="RND_mfp"/>
    <property type="match status" value="1"/>
</dbReference>
<dbReference type="Pfam" id="PF25954">
    <property type="entry name" value="Beta-barrel_RND_2"/>
    <property type="match status" value="1"/>
</dbReference>
<dbReference type="GO" id="GO:1990281">
    <property type="term" value="C:efflux pump complex"/>
    <property type="evidence" value="ECO:0007669"/>
    <property type="project" value="TreeGrafter"/>
</dbReference>
<evidence type="ECO:0000259" key="6">
    <source>
        <dbReference type="Pfam" id="PF25989"/>
    </source>
</evidence>
<feature type="chain" id="PRO_5008533002" evidence="3">
    <location>
        <begin position="28"/>
        <end position="359"/>
    </location>
</feature>
<organism evidence="7 8">
    <name type="scientific">Immundisolibacter cernigliae</name>
    <dbReference type="NCBI Taxonomy" id="1810504"/>
    <lineage>
        <taxon>Bacteria</taxon>
        <taxon>Pseudomonadati</taxon>
        <taxon>Pseudomonadota</taxon>
        <taxon>Gammaproteobacteria</taxon>
        <taxon>Immundisolibacterales</taxon>
        <taxon>Immundisolibacteraceae</taxon>
        <taxon>Immundisolibacter</taxon>
    </lineage>
</organism>
<feature type="signal peptide" evidence="3">
    <location>
        <begin position="1"/>
        <end position="27"/>
    </location>
</feature>
<sequence length="359" mass="37745">MRPFVRTVPAVLVFAFALVACGKQEQAAVKPPGILVTTTQVGMAPVETLESSVGQIESLVEPVVAAEVAGRVLSVKVEVGDEVRKGQTLIELDSEDYRLRQGSAQAEIGRLAALIAQQERLVERYETLAKSDFFAKNALDDARAQLQALRSQRAAAQAQLSEATRNLARGRVTAPIDGAVSARMVNVGDYVAVGAPIVRLSTDRLLRVALPYPEALADVLKPGLPVRLRSPSAPDTVVEAAISEIRPTVGQDNRALLVLVDLPNPGGWKAGASVDGEVILGRREQAMTVPETAVVLRPAGPTVYVIEGDKARAVTVKPGVYRAGTVEILSGLEAGARVAVDGAGFLTDGASVRVQEGGA</sequence>
<proteinExistence type="inferred from homology"/>
<reference evidence="8" key="1">
    <citation type="submission" date="2016-03" db="EMBL/GenBank/DDBJ databases">
        <title>Complete genome sequence of Solimmundus cernigliae, representing a novel lineage of polycyclic aromatic hydrocarbon degraders within the Gammaproteobacteria.</title>
        <authorList>
            <person name="Singleton D.R."/>
            <person name="Dickey A.N."/>
            <person name="Scholl E.H."/>
            <person name="Wright F.A."/>
            <person name="Aitken M.D."/>
        </authorList>
    </citation>
    <scope>NUCLEOTIDE SEQUENCE [LARGE SCALE GENOMIC DNA]</scope>
    <source>
        <strain evidence="8">TR3.2</strain>
    </source>
</reference>
<dbReference type="InterPro" id="IPR006143">
    <property type="entry name" value="RND_pump_MFP"/>
</dbReference>
<dbReference type="KEGG" id="gbi:PG2T_04630"/>
<evidence type="ECO:0000313" key="7">
    <source>
        <dbReference type="EMBL" id="ANX03545.1"/>
    </source>
</evidence>
<dbReference type="STRING" id="1810504.PG2T_04630"/>
<dbReference type="SUPFAM" id="SSF111369">
    <property type="entry name" value="HlyD-like secretion proteins"/>
    <property type="match status" value="1"/>
</dbReference>
<feature type="domain" description="Multidrug resistance protein MdtA-like barrel-sandwich hybrid" evidence="4">
    <location>
        <begin position="64"/>
        <end position="195"/>
    </location>
</feature>
<evidence type="ECO:0000256" key="2">
    <source>
        <dbReference type="SAM" id="Coils"/>
    </source>
</evidence>
<dbReference type="Proteomes" id="UP000092952">
    <property type="component" value="Chromosome"/>
</dbReference>
<feature type="coiled-coil region" evidence="2">
    <location>
        <begin position="139"/>
        <end position="166"/>
    </location>
</feature>
<gene>
    <name evidence="7" type="ORF">PG2T_04630</name>
</gene>
<feature type="domain" description="YknX-like C-terminal permuted SH3-like" evidence="6">
    <location>
        <begin position="286"/>
        <end position="354"/>
    </location>
</feature>
<dbReference type="Pfam" id="PF25917">
    <property type="entry name" value="BSH_RND"/>
    <property type="match status" value="1"/>
</dbReference>
<evidence type="ECO:0000313" key="8">
    <source>
        <dbReference type="Proteomes" id="UP000092952"/>
    </source>
</evidence>
<evidence type="ECO:0000259" key="4">
    <source>
        <dbReference type="Pfam" id="PF25917"/>
    </source>
</evidence>
<protein>
    <submittedName>
        <fullName evidence="7">Uncharacterized protein</fullName>
    </submittedName>
</protein>
<dbReference type="Gene3D" id="2.40.50.100">
    <property type="match status" value="1"/>
</dbReference>
<dbReference type="Gene3D" id="2.40.420.20">
    <property type="match status" value="1"/>
</dbReference>